<dbReference type="Gene3D" id="1.50.10.10">
    <property type="match status" value="1"/>
</dbReference>
<dbReference type="PIRSF" id="PIRSF006402">
    <property type="entry name" value="UCP006402_thioredoxin"/>
    <property type="match status" value="1"/>
</dbReference>
<dbReference type="RefSeq" id="WP_104979711.1">
    <property type="nucleotide sequence ID" value="NZ_CP012673.1"/>
</dbReference>
<reference evidence="2 3" key="1">
    <citation type="submission" date="2015-09" db="EMBL/GenBank/DDBJ databases">
        <title>Sorangium comparison.</title>
        <authorList>
            <person name="Zaburannyi N."/>
            <person name="Bunk B."/>
            <person name="Overmann J."/>
            <person name="Mueller R."/>
        </authorList>
    </citation>
    <scope>NUCLEOTIDE SEQUENCE [LARGE SCALE GENOMIC DNA]</scope>
    <source>
        <strain evidence="2 3">So ce26</strain>
    </source>
</reference>
<dbReference type="EMBL" id="CP012673">
    <property type="protein sequence ID" value="AUX41446.1"/>
    <property type="molecule type" value="Genomic_DNA"/>
</dbReference>
<dbReference type="InterPro" id="IPR024705">
    <property type="entry name" value="Ssp411"/>
</dbReference>
<dbReference type="InterPro" id="IPR036249">
    <property type="entry name" value="Thioredoxin-like_sf"/>
</dbReference>
<dbReference type="GO" id="GO:0005975">
    <property type="term" value="P:carbohydrate metabolic process"/>
    <property type="evidence" value="ECO:0007669"/>
    <property type="project" value="InterPro"/>
</dbReference>
<dbReference type="PANTHER" id="PTHR42899:SF1">
    <property type="entry name" value="SPERMATOGENESIS-ASSOCIATED PROTEIN 20"/>
    <property type="match status" value="1"/>
</dbReference>
<dbReference type="AlphaFoldDB" id="A0A2L0EQ79"/>
<evidence type="ECO:0000259" key="1">
    <source>
        <dbReference type="Pfam" id="PF03190"/>
    </source>
</evidence>
<evidence type="ECO:0000313" key="3">
    <source>
        <dbReference type="Proteomes" id="UP000238348"/>
    </source>
</evidence>
<accession>A0A2L0EQ79</accession>
<dbReference type="PANTHER" id="PTHR42899">
    <property type="entry name" value="SPERMATOGENESIS-ASSOCIATED PROTEIN 20"/>
    <property type="match status" value="1"/>
</dbReference>
<dbReference type="InterPro" id="IPR008928">
    <property type="entry name" value="6-hairpin_glycosidase_sf"/>
</dbReference>
<dbReference type="InterPro" id="IPR012341">
    <property type="entry name" value="6hp_glycosidase-like_sf"/>
</dbReference>
<protein>
    <recommendedName>
        <fullName evidence="1">Spermatogenesis-associated protein 20-like TRX domain-containing protein</fullName>
    </recommendedName>
</protein>
<sequence length="720" mass="79230">MSAHTNRLVNESSPYLLQHAHNPVEWYPWGPEALDRARREDKPILLSIGYAACHWCHVMERESFEDEPIARRMNELFVNIKVDREERPDLDHIYQLVVQLMGRNGGWPLTVFLTPDQRPFFAGTYFPPQDKYGMPGFPKVLDAVADAYRNRRGEVELQAKEITEAIERTQRAPGRAAGPSGLVEAASSELLRRASRHLLARFDNRHGGIGTRPKFPNTMALDVLLRRGVLEGDRVAAESVELALDKMREGGIWDHLRGGFHRYSTDERWLVPHFEKMLYDNALLLRLYADGVRAFDKPAYAETARELVGYLFAEMRDPEGGFYASQDADSEGMEGKFFVWTLDQLRAAVGEDPLAYDMARLVFGITEEGNFEHTGATVLSQHRTVEQAAAVLDAGAGGGSAAHLERCREALARARSKMLAAREQRPRPARDDKVLASWNGLLIGALADAGRALDEPAWVDAAARAFAVFERKLVHGGRVGRYLKDGAPVGAKAAGSAANDVRPGFLDDQAYLGNAALDLYEATADPRYVDVARAIADAMITHHWDEPSRGFFFTPDDGDALIARTQDIYDQAVPSAASMAARLCLRLSEIADERYLPPAEQQLEALAQPALENPFGLGQTVCVLDHLARGSVTVVVVGDAGAAAARELTREAFRAYLPNRMIAVVDPARPESAAAVKVVAEGKPARPGEAVAYVCRGRSCSAPVTTPAELRALLRSCDTR</sequence>
<feature type="domain" description="Spermatogenesis-associated protein 20-like TRX" evidence="1">
    <location>
        <begin position="5"/>
        <end position="166"/>
    </location>
</feature>
<name>A0A2L0EQ79_SORCE</name>
<proteinExistence type="predicted"/>
<dbReference type="Proteomes" id="UP000238348">
    <property type="component" value="Chromosome"/>
</dbReference>
<evidence type="ECO:0000313" key="2">
    <source>
        <dbReference type="EMBL" id="AUX41446.1"/>
    </source>
</evidence>
<gene>
    <name evidence="2" type="ORF">SOCE26_028580</name>
</gene>
<organism evidence="2 3">
    <name type="scientific">Sorangium cellulosum</name>
    <name type="common">Polyangium cellulosum</name>
    <dbReference type="NCBI Taxonomy" id="56"/>
    <lineage>
        <taxon>Bacteria</taxon>
        <taxon>Pseudomonadati</taxon>
        <taxon>Myxococcota</taxon>
        <taxon>Polyangia</taxon>
        <taxon>Polyangiales</taxon>
        <taxon>Polyangiaceae</taxon>
        <taxon>Sorangium</taxon>
    </lineage>
</organism>
<dbReference type="Gene3D" id="3.40.30.10">
    <property type="entry name" value="Glutaredoxin"/>
    <property type="match status" value="1"/>
</dbReference>
<dbReference type="SUPFAM" id="SSF52833">
    <property type="entry name" value="Thioredoxin-like"/>
    <property type="match status" value="1"/>
</dbReference>
<dbReference type="CDD" id="cd02955">
    <property type="entry name" value="SSP411"/>
    <property type="match status" value="1"/>
</dbReference>
<dbReference type="Gene3D" id="1.50.10.20">
    <property type="match status" value="1"/>
</dbReference>
<dbReference type="OrthoDB" id="9762614at2"/>
<dbReference type="InterPro" id="IPR004879">
    <property type="entry name" value="Ssp411-like_TRX"/>
</dbReference>
<dbReference type="Pfam" id="PF03190">
    <property type="entry name" value="Thioredox_DsbH"/>
    <property type="match status" value="1"/>
</dbReference>
<dbReference type="SUPFAM" id="SSF48208">
    <property type="entry name" value="Six-hairpin glycosidases"/>
    <property type="match status" value="1"/>
</dbReference>